<dbReference type="PANTHER" id="PTHR23189">
    <property type="entry name" value="RNA RECOGNITION MOTIF-CONTAINING"/>
    <property type="match status" value="1"/>
</dbReference>
<evidence type="ECO:0000256" key="1">
    <source>
        <dbReference type="ARBA" id="ARBA00022884"/>
    </source>
</evidence>
<dbReference type="SUPFAM" id="SSF54928">
    <property type="entry name" value="RNA-binding domain, RBD"/>
    <property type="match status" value="1"/>
</dbReference>
<reference evidence="4" key="1">
    <citation type="submission" date="2023-04" db="EMBL/GenBank/DDBJ databases">
        <authorList>
            <person name="Vijverberg K."/>
            <person name="Xiong W."/>
            <person name="Schranz E."/>
        </authorList>
    </citation>
    <scope>NUCLEOTIDE SEQUENCE</scope>
</reference>
<dbReference type="Pfam" id="PF04059">
    <property type="entry name" value="RRM_2"/>
    <property type="match status" value="1"/>
</dbReference>
<feature type="region of interest" description="Disordered" evidence="2">
    <location>
        <begin position="294"/>
        <end position="317"/>
    </location>
</feature>
<feature type="compositionally biased region" description="Polar residues" evidence="2">
    <location>
        <begin position="294"/>
        <end position="304"/>
    </location>
</feature>
<dbReference type="CDD" id="cd12531">
    <property type="entry name" value="RRM3_MEI2_like"/>
    <property type="match status" value="1"/>
</dbReference>
<evidence type="ECO:0000313" key="5">
    <source>
        <dbReference type="Proteomes" id="UP001177003"/>
    </source>
</evidence>
<keyword evidence="1" id="KW-0694">RNA-binding</keyword>
<gene>
    <name evidence="4" type="ORF">LSALG_LOCUS20389</name>
</gene>
<dbReference type="InterPro" id="IPR035979">
    <property type="entry name" value="RBD_domain_sf"/>
</dbReference>
<name>A0AA35YV99_LACSI</name>
<sequence>MEFESSEWLIFGTLHLIHVCCFEFRKRSRSLIIFWFLLPIMPVAVKDQQDTYNHRTYFPSEEHAGKSTLKADKQVTPPKPTCLKEEKSLICTKNSQTIESLLPDEEDLFSGVLDELGCTTATMNGDDEDFDLFSSSGGMELEENSKLYFTQQNPAITKGLNNTDQIQISTSDFSIPCEHPTFHHQSLPISHESFYNMLNPYIPQMEHMFRGSPYNTFQNHHHHLTPVIWSHSPPYVHNQNICAHSFPNLHGLSEMLPPVFSFSPIHKQQAIGIGIGIGMEESCKPDVVIPVASPNSMMSSSPHINKTHKSPKRETETTLPLSFIRPRGRTRRTSHGRHETVSCHTHTDDKKYELDIQRVLRGEDSRTTLMIKNIPNKYSSAMLLAAIDEHNQGTYDFIYLPLDFKNRCNMGYAFINMIDPLQIVQFHKSFHGKKWEKFHSGKVACLAYGRIQGKAALIAHFQESSLMNEDKCCHPILFTTNGPNAGNQEPFPLGPNMNSRRHKNRCNVRQMNENLEISSTSYGRILKHFFCDNKDAKAIQLYNELHNISISDSSNTDYCTKIKSIVDLLDNTDDMIPEKKLVSYTIKGPSPKFDYIASIICRRSPQP</sequence>
<dbReference type="AlphaFoldDB" id="A0AA35YV99"/>
<dbReference type="EMBL" id="OX465080">
    <property type="protein sequence ID" value="CAI9280653.1"/>
    <property type="molecule type" value="Genomic_DNA"/>
</dbReference>
<evidence type="ECO:0000256" key="2">
    <source>
        <dbReference type="SAM" id="MobiDB-lite"/>
    </source>
</evidence>
<dbReference type="Proteomes" id="UP001177003">
    <property type="component" value="Chromosome 4"/>
</dbReference>
<protein>
    <recommendedName>
        <fullName evidence="3">Mei2-like C-terminal RNA recognition motif domain-containing protein</fullName>
    </recommendedName>
</protein>
<evidence type="ECO:0000313" key="4">
    <source>
        <dbReference type="EMBL" id="CAI9280653.1"/>
    </source>
</evidence>
<dbReference type="GO" id="GO:0003723">
    <property type="term" value="F:RNA binding"/>
    <property type="evidence" value="ECO:0007669"/>
    <property type="project" value="UniProtKB-KW"/>
</dbReference>
<feature type="domain" description="Mei2-like C-terminal RNA recognition motif" evidence="3">
    <location>
        <begin position="366"/>
        <end position="462"/>
    </location>
</feature>
<dbReference type="InterPro" id="IPR034454">
    <property type="entry name" value="MEI2-like_RRM3"/>
</dbReference>
<evidence type="ECO:0000259" key="3">
    <source>
        <dbReference type="Pfam" id="PF04059"/>
    </source>
</evidence>
<accession>A0AA35YV99</accession>
<keyword evidence="5" id="KW-1185">Reference proteome</keyword>
<proteinExistence type="predicted"/>
<dbReference type="InterPro" id="IPR007201">
    <property type="entry name" value="Mei2-like_Rrm_C"/>
</dbReference>
<organism evidence="4 5">
    <name type="scientific">Lactuca saligna</name>
    <name type="common">Willowleaf lettuce</name>
    <dbReference type="NCBI Taxonomy" id="75948"/>
    <lineage>
        <taxon>Eukaryota</taxon>
        <taxon>Viridiplantae</taxon>
        <taxon>Streptophyta</taxon>
        <taxon>Embryophyta</taxon>
        <taxon>Tracheophyta</taxon>
        <taxon>Spermatophyta</taxon>
        <taxon>Magnoliopsida</taxon>
        <taxon>eudicotyledons</taxon>
        <taxon>Gunneridae</taxon>
        <taxon>Pentapetalae</taxon>
        <taxon>asterids</taxon>
        <taxon>campanulids</taxon>
        <taxon>Asterales</taxon>
        <taxon>Asteraceae</taxon>
        <taxon>Cichorioideae</taxon>
        <taxon>Cichorieae</taxon>
        <taxon>Lactucinae</taxon>
        <taxon>Lactuca</taxon>
    </lineage>
</organism>